<dbReference type="Pfam" id="PF13302">
    <property type="entry name" value="Acetyltransf_3"/>
    <property type="match status" value="1"/>
</dbReference>
<dbReference type="InterPro" id="IPR013022">
    <property type="entry name" value="Xyl_isomerase-like_TIM-brl"/>
</dbReference>
<dbReference type="PANTHER" id="PTHR43441:SF2">
    <property type="entry name" value="FAMILY ACETYLTRANSFERASE, PUTATIVE (AFU_ORTHOLOGUE AFUA_7G00850)-RELATED"/>
    <property type="match status" value="1"/>
</dbReference>
<dbReference type="Gene3D" id="3.20.20.150">
    <property type="entry name" value="Divalent-metal-dependent TIM barrel enzymes"/>
    <property type="match status" value="1"/>
</dbReference>
<comment type="caution">
    <text evidence="2">The sequence shown here is derived from an EMBL/GenBank/DDBJ whole genome shotgun (WGS) entry which is preliminary data.</text>
</comment>
<dbReference type="Proteomes" id="UP000436181">
    <property type="component" value="Unassembled WGS sequence"/>
</dbReference>
<keyword evidence="3" id="KW-1185">Reference proteome</keyword>
<proteinExistence type="predicted"/>
<reference evidence="2 3" key="1">
    <citation type="submission" date="2019-10" db="EMBL/GenBank/DDBJ databases">
        <title>Corynebacterium sp novel species isolated from the respiratory tract of Marmot.</title>
        <authorList>
            <person name="Zhang G."/>
        </authorList>
    </citation>
    <scope>NUCLEOTIDE SEQUENCE [LARGE SCALE GENOMIC DNA]</scope>
    <source>
        <strain evidence="2 3">336</strain>
    </source>
</reference>
<dbReference type="InterPro" id="IPR051908">
    <property type="entry name" value="Ribosomal_N-acetyltransferase"/>
</dbReference>
<protein>
    <submittedName>
        <fullName evidence="2">GNAT family N-acetyltransferase</fullName>
    </submittedName>
</protein>
<dbReference type="PANTHER" id="PTHR43441">
    <property type="entry name" value="RIBOSOMAL-PROTEIN-SERINE ACETYLTRANSFERASE"/>
    <property type="match status" value="1"/>
</dbReference>
<dbReference type="SUPFAM" id="SSF55729">
    <property type="entry name" value="Acyl-CoA N-acyltransferases (Nat)"/>
    <property type="match status" value="1"/>
</dbReference>
<dbReference type="SUPFAM" id="SSF51658">
    <property type="entry name" value="Xylose isomerase-like"/>
    <property type="match status" value="1"/>
</dbReference>
<gene>
    <name evidence="2" type="ORF">F8377_03780</name>
</gene>
<evidence type="ECO:0000313" key="3">
    <source>
        <dbReference type="Proteomes" id="UP000436181"/>
    </source>
</evidence>
<dbReference type="InterPro" id="IPR036237">
    <property type="entry name" value="Xyl_isomerase-like_sf"/>
</dbReference>
<dbReference type="EMBL" id="WBZJ01000001">
    <property type="protein sequence ID" value="KAB3523270.1"/>
    <property type="molecule type" value="Genomic_DNA"/>
</dbReference>
<name>A0ABQ6VFU4_9CORY</name>
<organism evidence="2 3">
    <name type="scientific">Corynebacterium zhongnanshanii</name>
    <dbReference type="NCBI Taxonomy" id="2768834"/>
    <lineage>
        <taxon>Bacteria</taxon>
        <taxon>Bacillati</taxon>
        <taxon>Actinomycetota</taxon>
        <taxon>Actinomycetes</taxon>
        <taxon>Mycobacteriales</taxon>
        <taxon>Corynebacteriaceae</taxon>
        <taxon>Corynebacterium</taxon>
    </lineage>
</organism>
<dbReference type="PROSITE" id="PS51186">
    <property type="entry name" value="GNAT"/>
    <property type="match status" value="1"/>
</dbReference>
<dbReference type="RefSeq" id="WP_151844022.1">
    <property type="nucleotide sequence ID" value="NZ_WBZJ01000001.1"/>
</dbReference>
<accession>A0ABQ6VFU4</accession>
<dbReference type="InterPro" id="IPR000182">
    <property type="entry name" value="GNAT_dom"/>
</dbReference>
<sequence length="493" mass="54779">MHLGPRPTDIPVNSFSQPIGPAVDNWSPRPYPQGVVLHGRYCRVEPLGMHHVLDLARAFEAYPDSRWRTYLPITEGEDLRDVFAFNVGQSDPLHFAIISLDTGAAVGTVALMSQKPEHGSMEMGWVMYSPQLVRTRAATEAQYLLMRYVFDQLGYRRYEWKCDSLNAPSKAAARRLGFIEEGTLRNAVVYKGRSRDTTYFSMTDQQWTGRRGFDGVRAGFERWLDPRNFHQGQQRYSLAVMRAFTAVNCSIGQEDWATAVAETPFQRVELWWPFTTPVPQQDQVEQLISTLSDNTKQLVALNIYGGNLAAGDRGVLHTQPDTQGWVDVLETIHRATGVRRFNLLLGRGGHRLSDAQRDSFTALANAVGRRFSGVVMVEPLSGLEDYPVTSLAEAQPLLGDHAGLLLDVYHLAAQGQSWEDITQALLGTDGAAGDSTEANTSEPSTHLLDRVAHVQFADVPGRGAPGTGDLDWQSIVEDLRAWGYSGDIVLEHL</sequence>
<dbReference type="Pfam" id="PF01261">
    <property type="entry name" value="AP_endonuc_2"/>
    <property type="match status" value="1"/>
</dbReference>
<evidence type="ECO:0000313" key="2">
    <source>
        <dbReference type="EMBL" id="KAB3523270.1"/>
    </source>
</evidence>
<evidence type="ECO:0000259" key="1">
    <source>
        <dbReference type="PROSITE" id="PS51186"/>
    </source>
</evidence>
<feature type="domain" description="N-acetyltransferase" evidence="1">
    <location>
        <begin position="42"/>
        <end position="196"/>
    </location>
</feature>
<dbReference type="Gene3D" id="3.40.630.30">
    <property type="match status" value="1"/>
</dbReference>
<dbReference type="InterPro" id="IPR016181">
    <property type="entry name" value="Acyl_CoA_acyltransferase"/>
</dbReference>